<dbReference type="SUPFAM" id="SSF53474">
    <property type="entry name" value="alpha/beta-Hydrolases"/>
    <property type="match status" value="1"/>
</dbReference>
<dbReference type="Gene3D" id="3.40.50.1820">
    <property type="entry name" value="alpha/beta hydrolase"/>
    <property type="match status" value="1"/>
</dbReference>
<evidence type="ECO:0000313" key="2">
    <source>
        <dbReference type="EMBL" id="TDE14850.1"/>
    </source>
</evidence>
<evidence type="ECO:0000259" key="1">
    <source>
        <dbReference type="Pfam" id="PF08840"/>
    </source>
</evidence>
<accession>A0A4R5DRJ1</accession>
<gene>
    <name evidence="2" type="ORF">E0F88_16860</name>
</gene>
<comment type="caution">
    <text evidence="2">The sequence shown here is derived from an EMBL/GenBank/DDBJ whole genome shotgun (WGS) entry which is preliminary data.</text>
</comment>
<dbReference type="InterPro" id="IPR053145">
    <property type="entry name" value="AB_hydrolase_Est10"/>
</dbReference>
<keyword evidence="3" id="KW-1185">Reference proteome</keyword>
<dbReference type="Proteomes" id="UP000294850">
    <property type="component" value="Unassembled WGS sequence"/>
</dbReference>
<dbReference type="RefSeq" id="WP_131959434.1">
    <property type="nucleotide sequence ID" value="NZ_SMFL01000005.1"/>
</dbReference>
<dbReference type="EMBL" id="SMFL01000005">
    <property type="protein sequence ID" value="TDE14850.1"/>
    <property type="molecule type" value="Genomic_DNA"/>
</dbReference>
<dbReference type="OrthoDB" id="9809549at2"/>
<evidence type="ECO:0000313" key="3">
    <source>
        <dbReference type="Proteomes" id="UP000294850"/>
    </source>
</evidence>
<dbReference type="InterPro" id="IPR014940">
    <property type="entry name" value="BAAT_C"/>
</dbReference>
<name>A0A4R5DRJ1_9BACT</name>
<dbReference type="InterPro" id="IPR029058">
    <property type="entry name" value="AB_hydrolase_fold"/>
</dbReference>
<keyword evidence="2" id="KW-0378">Hydrolase</keyword>
<dbReference type="AlphaFoldDB" id="A0A4R5DRJ1"/>
<reference evidence="2 3" key="1">
    <citation type="submission" date="2019-03" db="EMBL/GenBank/DDBJ databases">
        <title>Dyadobacter AR-3-6 sp. nov., isolated from arctic soil.</title>
        <authorList>
            <person name="Chaudhary D.K."/>
        </authorList>
    </citation>
    <scope>NUCLEOTIDE SEQUENCE [LARGE SCALE GENOMIC DNA]</scope>
    <source>
        <strain evidence="2 3">AR-3-6</strain>
    </source>
</reference>
<protein>
    <submittedName>
        <fullName evidence="2">Alpha/beta hydrolase</fullName>
    </submittedName>
</protein>
<sequence length="237" mass="26097">MKTRKEINQSKVGLVGHSEGGMIAQMVASTRKDINFIVLLAAPGFRGDSLLLIQQELIERAMGVTESDIKRSKSITKHAYQLILNSQNTSTLKADLLKYGNAILADKKDSVRMSKIKPPQMSHQDFLVANTQVISSPWFKYILKYDPAKVLQKVNCAVLALNGGKDLQIPAKENLSAIAAALKKGGNDHVTTLELPGLNHLFQECKTGSPSEYATIEQTFSPKALSVISDWIYKQTK</sequence>
<dbReference type="PANTHER" id="PTHR43265">
    <property type="entry name" value="ESTERASE ESTD"/>
    <property type="match status" value="1"/>
</dbReference>
<proteinExistence type="predicted"/>
<organism evidence="2 3">
    <name type="scientific">Dyadobacter psychrotolerans</name>
    <dbReference type="NCBI Taxonomy" id="2541721"/>
    <lineage>
        <taxon>Bacteria</taxon>
        <taxon>Pseudomonadati</taxon>
        <taxon>Bacteroidota</taxon>
        <taxon>Cytophagia</taxon>
        <taxon>Cytophagales</taxon>
        <taxon>Spirosomataceae</taxon>
        <taxon>Dyadobacter</taxon>
    </lineage>
</organism>
<dbReference type="Pfam" id="PF08840">
    <property type="entry name" value="BAAT_C"/>
    <property type="match status" value="1"/>
</dbReference>
<dbReference type="GO" id="GO:0052689">
    <property type="term" value="F:carboxylic ester hydrolase activity"/>
    <property type="evidence" value="ECO:0007669"/>
    <property type="project" value="TreeGrafter"/>
</dbReference>
<feature type="domain" description="BAAT/Acyl-CoA thioester hydrolase C-terminal" evidence="1">
    <location>
        <begin position="3"/>
        <end position="86"/>
    </location>
</feature>
<dbReference type="PANTHER" id="PTHR43265:SF1">
    <property type="entry name" value="ESTERASE ESTD"/>
    <property type="match status" value="1"/>
</dbReference>